<dbReference type="OrthoDB" id="9785372at2"/>
<proteinExistence type="predicted"/>
<dbReference type="Pfam" id="PF13460">
    <property type="entry name" value="NAD_binding_10"/>
    <property type="match status" value="1"/>
</dbReference>
<dbReference type="STRING" id="126156.SAMN05421670_1999"/>
<dbReference type="InterPro" id="IPR036291">
    <property type="entry name" value="NAD(P)-bd_dom_sf"/>
</dbReference>
<keyword evidence="3" id="KW-1185">Reference proteome</keyword>
<dbReference type="AlphaFoldDB" id="A0A1I5Y9Y3"/>
<dbReference type="PANTHER" id="PTHR43355:SF2">
    <property type="entry name" value="FLAVIN REDUCTASE (NADPH)"/>
    <property type="match status" value="1"/>
</dbReference>
<dbReference type="SUPFAM" id="SSF51735">
    <property type="entry name" value="NAD(P)-binding Rossmann-fold domains"/>
    <property type="match status" value="1"/>
</dbReference>
<dbReference type="Proteomes" id="UP000198734">
    <property type="component" value="Unassembled WGS sequence"/>
</dbReference>
<organism evidence="2 3">
    <name type="scientific">Psychrobacillus psychrotolerans</name>
    <dbReference type="NCBI Taxonomy" id="126156"/>
    <lineage>
        <taxon>Bacteria</taxon>
        <taxon>Bacillati</taxon>
        <taxon>Bacillota</taxon>
        <taxon>Bacilli</taxon>
        <taxon>Bacillales</taxon>
        <taxon>Bacillaceae</taxon>
        <taxon>Psychrobacillus</taxon>
    </lineage>
</organism>
<feature type="domain" description="NAD(P)-binding" evidence="1">
    <location>
        <begin position="7"/>
        <end position="191"/>
    </location>
</feature>
<accession>A0A1I5Y9Y3</accession>
<dbReference type="PANTHER" id="PTHR43355">
    <property type="entry name" value="FLAVIN REDUCTASE (NADPH)"/>
    <property type="match status" value="1"/>
</dbReference>
<dbReference type="EMBL" id="FOXU01000002">
    <property type="protein sequence ID" value="SFQ41009.1"/>
    <property type="molecule type" value="Genomic_DNA"/>
</dbReference>
<name>A0A1I5Y9Y3_9BACI</name>
<evidence type="ECO:0000313" key="3">
    <source>
        <dbReference type="Proteomes" id="UP000198734"/>
    </source>
</evidence>
<dbReference type="InterPro" id="IPR016040">
    <property type="entry name" value="NAD(P)-bd_dom"/>
</dbReference>
<gene>
    <name evidence="2" type="ORF">SAMN05421670_1999</name>
</gene>
<protein>
    <submittedName>
        <fullName evidence="2">Putative NADH-flavin reductase</fullName>
    </submittedName>
</protein>
<dbReference type="Gene3D" id="3.40.50.720">
    <property type="entry name" value="NAD(P)-binding Rossmann-like Domain"/>
    <property type="match status" value="1"/>
</dbReference>
<dbReference type="InterPro" id="IPR051606">
    <property type="entry name" value="Polyketide_Oxido-like"/>
</dbReference>
<evidence type="ECO:0000259" key="1">
    <source>
        <dbReference type="Pfam" id="PF13460"/>
    </source>
</evidence>
<reference evidence="3" key="1">
    <citation type="submission" date="2016-10" db="EMBL/GenBank/DDBJ databases">
        <authorList>
            <person name="Varghese N."/>
            <person name="Submissions S."/>
        </authorList>
    </citation>
    <scope>NUCLEOTIDE SEQUENCE [LARGE SCALE GENOMIC DNA]</scope>
    <source>
        <strain evidence="3">DSM 11706</strain>
    </source>
</reference>
<dbReference type="RefSeq" id="WP_093536680.1">
    <property type="nucleotide sequence ID" value="NZ_FOXU01000002.1"/>
</dbReference>
<dbReference type="GO" id="GO:0016646">
    <property type="term" value="F:oxidoreductase activity, acting on the CH-NH group of donors, NAD or NADP as acceptor"/>
    <property type="evidence" value="ECO:0007669"/>
    <property type="project" value="TreeGrafter"/>
</dbReference>
<evidence type="ECO:0000313" key="2">
    <source>
        <dbReference type="EMBL" id="SFQ41009.1"/>
    </source>
</evidence>
<sequence length="208" mass="22741">MKVALFGATGRVGHAILTLLLEQGIEVTAMVRNPEKMQPHAKLSVLQGDAKNSADIVKATLGVNAIISALGTDKTSVLTEFTSHIVPIMHQQQLKRIITIGTAGILNSRAEPGLLRYQSSESKRKSITAAQEHHKVFNILKDTALDWTIVCPTYLPTGASTDDYIVMRDYLPEGAVQTTTGDTALFTVKELMKNEHLGYRVGIKSPRY</sequence>